<reference evidence="15" key="2">
    <citation type="journal article" date="2023" name="IMA Fungus">
        <title>Comparative genomic study of the Penicillium genus elucidates a diverse pangenome and 15 lateral gene transfer events.</title>
        <authorList>
            <person name="Petersen C."/>
            <person name="Sorensen T."/>
            <person name="Nielsen M.R."/>
            <person name="Sondergaard T.E."/>
            <person name="Sorensen J.L."/>
            <person name="Fitzpatrick D.A."/>
            <person name="Frisvad J.C."/>
            <person name="Nielsen K.L."/>
        </authorList>
    </citation>
    <scope>NUCLEOTIDE SEQUENCE</scope>
    <source>
        <strain evidence="15">IBT 20477</strain>
    </source>
</reference>
<evidence type="ECO:0000256" key="6">
    <source>
        <dbReference type="ARBA" id="ARBA00022840"/>
    </source>
</evidence>
<evidence type="ECO:0000256" key="7">
    <source>
        <dbReference type="ARBA" id="ARBA00022884"/>
    </source>
</evidence>
<keyword evidence="5 15" id="KW-0347">Helicase</keyword>
<evidence type="ECO:0000256" key="8">
    <source>
        <dbReference type="ARBA" id="ARBA00023118"/>
    </source>
</evidence>
<dbReference type="Pfam" id="PF00636">
    <property type="entry name" value="Ribonuclease_3"/>
    <property type="match status" value="2"/>
</dbReference>
<dbReference type="SUPFAM" id="SSF52540">
    <property type="entry name" value="P-loop containing nucleoside triphosphate hydrolases"/>
    <property type="match status" value="2"/>
</dbReference>
<evidence type="ECO:0000313" key="15">
    <source>
        <dbReference type="EMBL" id="KAJ5192196.1"/>
    </source>
</evidence>
<dbReference type="PANTHER" id="PTHR14950:SF37">
    <property type="entry name" value="ENDORIBONUCLEASE DICER"/>
    <property type="match status" value="1"/>
</dbReference>
<dbReference type="Pfam" id="PF03368">
    <property type="entry name" value="Dicer_dimer"/>
    <property type="match status" value="1"/>
</dbReference>
<dbReference type="InterPro" id="IPR005034">
    <property type="entry name" value="Dicer_dimerisation"/>
</dbReference>
<dbReference type="GO" id="GO:0005737">
    <property type="term" value="C:cytoplasm"/>
    <property type="evidence" value="ECO:0007669"/>
    <property type="project" value="TreeGrafter"/>
</dbReference>
<gene>
    <name evidence="15" type="ORF">N7449_008338</name>
</gene>
<reference evidence="15" key="1">
    <citation type="submission" date="2022-11" db="EMBL/GenBank/DDBJ databases">
        <authorList>
            <person name="Petersen C."/>
        </authorList>
    </citation>
    <scope>NUCLEOTIDE SEQUENCE</scope>
    <source>
        <strain evidence="15">IBT 20477</strain>
    </source>
</reference>
<evidence type="ECO:0000259" key="13">
    <source>
        <dbReference type="PROSITE" id="PS51194"/>
    </source>
</evidence>
<feature type="domain" description="RNase III" evidence="11">
    <location>
        <begin position="1060"/>
        <end position="1202"/>
    </location>
</feature>
<dbReference type="SMART" id="SM00487">
    <property type="entry name" value="DEXDc"/>
    <property type="match status" value="1"/>
</dbReference>
<feature type="domain" description="Helicase C-terminal" evidence="13">
    <location>
        <begin position="519"/>
        <end position="689"/>
    </location>
</feature>
<dbReference type="InterPro" id="IPR036389">
    <property type="entry name" value="RNase_III_sf"/>
</dbReference>
<dbReference type="GO" id="GO:0030422">
    <property type="term" value="P:siRNA processing"/>
    <property type="evidence" value="ECO:0007669"/>
    <property type="project" value="TreeGrafter"/>
</dbReference>
<comment type="caution">
    <text evidence="15">The sequence shown here is derived from an EMBL/GenBank/DDBJ whole genome shotgun (WGS) entry which is preliminary data.</text>
</comment>
<keyword evidence="1" id="KW-0930">Antiviral protein</keyword>
<dbReference type="CDD" id="cd00593">
    <property type="entry name" value="RIBOc"/>
    <property type="match status" value="2"/>
</dbReference>
<dbReference type="Pfam" id="PF00270">
    <property type="entry name" value="DEAD"/>
    <property type="match status" value="1"/>
</dbReference>
<dbReference type="PANTHER" id="PTHR14950">
    <property type="entry name" value="DICER-RELATED"/>
    <property type="match status" value="1"/>
</dbReference>
<sequence length="1529" mass="172498">MTGLQDYYQPAGSDGTLLFRISVISSLTGTVMSHDETEAYCNHAFQTFNWKGMMRSVESSDEFSQTTIEEEGSVRDHRVALLGQSYRVCPEWQKFPLIWMLADIFSPTASGLTQYSSPGVTMVETSNPSLPSAAHSEPARTTDHVVAPHRYTSALHERGQRENKRLVRIEEQTITLDPPLFRVTVQYGNITCSGTSPNNMALDDTGKRPIQERAYQLEMFRASLQQNIIVAMGTGTGKTLIAVLRIQEALNVDLDKLVWFLCPTIALCEQQVEVLRSHLPFSRPRSFTGRDQVDHWGEKSVWDAAMNGVRVGVSTHQVLLDALTHGFLKLIAIKTSSPLYEEQSSKQNHENFLSPLQTNDANLLASDTGKLESDLDSRCMAPNRHYQELLDFTNRPEVSICRFLENNRLCRTAEPQLLSRLREITDYAGKYHHPSMTAQLRQFVRTSEALDNELGSWAAAEYIFNSIRKFKEHKRSHAEADWSPNAVQDFTMQTLCELGPLEQPQSLIASHDLSPKCRGLLEILSRAVDRDIQGLIFVSRRATAMALRSLIEHYPVIRDHFRCGNFVGMSNIKGMTGLGEWHDNTRCQDETLTMFRMGALNLIITTNALEEGIDIPACDTVISFNRPLSLRSFVQRRGRARKPQSTFIIFADDKQEEEQLGVMIDREEELTQVYQDMTRALPNSPREESRNLSMRAKSTGAELGILDAVIHLNTFCAKLVRQPYVTNQPLYNYRETPDGQIRATVLLPSALHPSLQETDGLYWWASKKYAKADAALQAYKALWGAGLVNDHLLPTKPADLIDPTFSSCKTIHLIPEQINPWSEAASRWNSGGNTLYAHRLQVERPGTNTLELMMIIPLQIQRQIQFPLFPGGDTRMMVHLLPGSLVATDDETIMLYRRVTRLILQSIHGHLLQSQHQIDFIMNFVPDVAPAAMQLFLKTCTGSLRFDEALKSANRTGLPGLIRSPTRYFHPWITESWPLDSHYSLDTLQKYIHALPRRRNFLSRYPLGGSRHFRPATDHEAQNTLPEVQELTMDRLPVSWAMYSLYIPSITHELGIYLVTERLREQVLSGMTFRRIGLLSQAIQPTCSERPDRFRRLAFVGAAFLKYITSEQLFLHHPTWHQGLLSKLKEAVISDRGLSQAAKMCGLGEFLVTKRFKGKKWKPVFISSLLSLPCSGEPRKVSARTLAEMVRAIVGAAYVDGGSKQAASCATDIVPAIKTWHAAVLSDGSYKETRPSPMISYSSSMCEIEQLLGYSFTDRSLLVEALTHPSHYASGLPQTSAYGRLSFLGNAVLELVVTDTLIHSSNRNLRVERLQSLRAAVTNHLFLTFLCLEYNMEVDHRARDVNRPNHSRTVDAPDEFYLWTYLRSHSLELTTALNKFRSASRRGCWRIHRAFLRKAQYPWAELSAMEGHAVLGDIVQSVLGAVFVDSRASLEDCQGLADRMGILPRVKQFLHDGIVTDHPRILVQKLYPGTKISYQGYTIPASDSPFCCAILVDDEKSVDLQGFTNRGTAMVSAFLAVNRVLQERP</sequence>
<organism evidence="15 16">
    <name type="scientific">Penicillium cf. viridicatum</name>
    <dbReference type="NCBI Taxonomy" id="2972119"/>
    <lineage>
        <taxon>Eukaryota</taxon>
        <taxon>Fungi</taxon>
        <taxon>Dikarya</taxon>
        <taxon>Ascomycota</taxon>
        <taxon>Pezizomycotina</taxon>
        <taxon>Eurotiomycetes</taxon>
        <taxon>Eurotiomycetidae</taxon>
        <taxon>Eurotiales</taxon>
        <taxon>Aspergillaceae</taxon>
        <taxon>Penicillium</taxon>
    </lineage>
</organism>
<dbReference type="PROSITE" id="PS51327">
    <property type="entry name" value="DICER_DSRBF"/>
    <property type="match status" value="1"/>
</dbReference>
<dbReference type="Pfam" id="PF00271">
    <property type="entry name" value="Helicase_C"/>
    <property type="match status" value="1"/>
</dbReference>
<dbReference type="InterPro" id="IPR038248">
    <property type="entry name" value="Dicer_dimer_sf"/>
</dbReference>
<keyword evidence="6" id="KW-0067">ATP-binding</keyword>
<dbReference type="GO" id="GO:0051607">
    <property type="term" value="P:defense response to virus"/>
    <property type="evidence" value="ECO:0007669"/>
    <property type="project" value="UniProtKB-KW"/>
</dbReference>
<dbReference type="SMART" id="SM00490">
    <property type="entry name" value="HELICc"/>
    <property type="match status" value="1"/>
</dbReference>
<dbReference type="OrthoDB" id="416741at2759"/>
<evidence type="ECO:0000256" key="3">
    <source>
        <dbReference type="ARBA" id="ARBA00022741"/>
    </source>
</evidence>
<feature type="domain" description="RNase III" evidence="11">
    <location>
        <begin position="1245"/>
        <end position="1431"/>
    </location>
</feature>
<dbReference type="Proteomes" id="UP001150942">
    <property type="component" value="Unassembled WGS sequence"/>
</dbReference>
<evidence type="ECO:0000313" key="16">
    <source>
        <dbReference type="Proteomes" id="UP001150942"/>
    </source>
</evidence>
<evidence type="ECO:0000256" key="9">
    <source>
        <dbReference type="ARBA" id="ARBA00025403"/>
    </source>
</evidence>
<dbReference type="GO" id="GO:0005524">
    <property type="term" value="F:ATP binding"/>
    <property type="evidence" value="ECO:0007669"/>
    <property type="project" value="UniProtKB-KW"/>
</dbReference>
<keyword evidence="8" id="KW-0051">Antiviral defense</keyword>
<keyword evidence="3" id="KW-0547">Nucleotide-binding</keyword>
<dbReference type="GO" id="GO:0050688">
    <property type="term" value="P:regulation of defense response to virus"/>
    <property type="evidence" value="ECO:0007669"/>
    <property type="project" value="UniProtKB-KW"/>
</dbReference>
<dbReference type="Gene3D" id="3.40.50.300">
    <property type="entry name" value="P-loop containing nucleotide triphosphate hydrolases"/>
    <property type="match status" value="2"/>
</dbReference>
<dbReference type="InterPro" id="IPR000999">
    <property type="entry name" value="RNase_III_dom"/>
</dbReference>
<dbReference type="PROSITE" id="PS50142">
    <property type="entry name" value="RNASE_3_2"/>
    <property type="match status" value="2"/>
</dbReference>
<keyword evidence="7 10" id="KW-0694">RNA-binding</keyword>
<keyword evidence="16" id="KW-1185">Reference proteome</keyword>
<dbReference type="GO" id="GO:0004525">
    <property type="term" value="F:ribonuclease III activity"/>
    <property type="evidence" value="ECO:0007669"/>
    <property type="project" value="InterPro"/>
</dbReference>
<dbReference type="InterPro" id="IPR027417">
    <property type="entry name" value="P-loop_NTPase"/>
</dbReference>
<dbReference type="EMBL" id="JAPQKQ010000006">
    <property type="protein sequence ID" value="KAJ5192196.1"/>
    <property type="molecule type" value="Genomic_DNA"/>
</dbReference>
<feature type="domain" description="Helicase ATP-binding" evidence="12">
    <location>
        <begin position="219"/>
        <end position="387"/>
    </location>
</feature>
<dbReference type="PROSITE" id="PS51192">
    <property type="entry name" value="HELICASE_ATP_BIND_1"/>
    <property type="match status" value="1"/>
</dbReference>
<protein>
    <submittedName>
        <fullName evidence="15">ATP-dependent helicase dcl2-2</fullName>
    </submittedName>
</protein>
<evidence type="ECO:0000256" key="4">
    <source>
        <dbReference type="ARBA" id="ARBA00022801"/>
    </source>
</evidence>
<dbReference type="GO" id="GO:0003723">
    <property type="term" value="F:RNA binding"/>
    <property type="evidence" value="ECO:0007669"/>
    <property type="project" value="UniProtKB-UniRule"/>
</dbReference>
<dbReference type="InterPro" id="IPR014001">
    <property type="entry name" value="Helicase_ATP-bd"/>
</dbReference>
<evidence type="ECO:0000259" key="12">
    <source>
        <dbReference type="PROSITE" id="PS51192"/>
    </source>
</evidence>
<evidence type="ECO:0000259" key="11">
    <source>
        <dbReference type="PROSITE" id="PS50142"/>
    </source>
</evidence>
<dbReference type="GO" id="GO:0004386">
    <property type="term" value="F:helicase activity"/>
    <property type="evidence" value="ECO:0007669"/>
    <property type="project" value="UniProtKB-KW"/>
</dbReference>
<accession>A0A9W9JD98</accession>
<evidence type="ECO:0000256" key="2">
    <source>
        <dbReference type="ARBA" id="ARBA00022737"/>
    </source>
</evidence>
<dbReference type="SMART" id="SM00535">
    <property type="entry name" value="RIBOc"/>
    <property type="match status" value="2"/>
</dbReference>
<name>A0A9W9JD98_9EURO</name>
<comment type="similarity">
    <text evidence="10">Belongs to the helicase family. Dicer subfamily.</text>
</comment>
<dbReference type="SUPFAM" id="SSF69065">
    <property type="entry name" value="RNase III domain-like"/>
    <property type="match status" value="2"/>
</dbReference>
<evidence type="ECO:0000259" key="14">
    <source>
        <dbReference type="PROSITE" id="PS51327"/>
    </source>
</evidence>
<evidence type="ECO:0000256" key="1">
    <source>
        <dbReference type="ARBA" id="ARBA00022721"/>
    </source>
</evidence>
<proteinExistence type="inferred from homology"/>
<dbReference type="PROSITE" id="PS51194">
    <property type="entry name" value="HELICASE_CTER"/>
    <property type="match status" value="1"/>
</dbReference>
<evidence type="ECO:0000256" key="10">
    <source>
        <dbReference type="PROSITE-ProRule" id="PRU00657"/>
    </source>
</evidence>
<dbReference type="Gene3D" id="3.30.160.380">
    <property type="entry name" value="Dicer dimerisation domain"/>
    <property type="match status" value="1"/>
</dbReference>
<keyword evidence="4" id="KW-0378">Hydrolase</keyword>
<keyword evidence="2" id="KW-0677">Repeat</keyword>
<evidence type="ECO:0000256" key="5">
    <source>
        <dbReference type="ARBA" id="ARBA00022806"/>
    </source>
</evidence>
<comment type="function">
    <text evidence="9">Dicer-like endonuclease involved in cleaving double-stranded RNA in the RNA interference (RNAi) pathway. Produces 21 to 25 bp dsRNAs (siRNAs) which target the selective destruction of homologous RNAs leading to sequence-specific suppression of gene expression, called post-transcriptional gene silencing (PTGS). Part of a broad host defense response against viral infection and transposons.</text>
</comment>
<dbReference type="GO" id="GO:0005634">
    <property type="term" value="C:nucleus"/>
    <property type="evidence" value="ECO:0007669"/>
    <property type="project" value="TreeGrafter"/>
</dbReference>
<dbReference type="Gene3D" id="1.10.1520.10">
    <property type="entry name" value="Ribonuclease III domain"/>
    <property type="match status" value="2"/>
</dbReference>
<dbReference type="InterPro" id="IPR001650">
    <property type="entry name" value="Helicase_C-like"/>
</dbReference>
<feature type="domain" description="Dicer dsRNA-binding fold" evidence="14">
    <location>
        <begin position="708"/>
        <end position="802"/>
    </location>
</feature>
<dbReference type="InterPro" id="IPR011545">
    <property type="entry name" value="DEAD/DEAH_box_helicase_dom"/>
</dbReference>